<dbReference type="SUPFAM" id="SSF55874">
    <property type="entry name" value="ATPase domain of HSP90 chaperone/DNA topoisomerase II/histidine kinase"/>
    <property type="match status" value="1"/>
</dbReference>
<dbReference type="CDD" id="cd16917">
    <property type="entry name" value="HATPase_UhpB-NarQ-NarX-like"/>
    <property type="match status" value="1"/>
</dbReference>
<dbReference type="EMBL" id="CP163443">
    <property type="protein sequence ID" value="XDQ51437.1"/>
    <property type="molecule type" value="Genomic_DNA"/>
</dbReference>
<evidence type="ECO:0000256" key="8">
    <source>
        <dbReference type="ARBA" id="ARBA00023012"/>
    </source>
</evidence>
<dbReference type="GO" id="GO:0005524">
    <property type="term" value="F:ATP binding"/>
    <property type="evidence" value="ECO:0007669"/>
    <property type="project" value="UniProtKB-KW"/>
</dbReference>
<dbReference type="Pfam" id="PF02518">
    <property type="entry name" value="HATPase_c"/>
    <property type="match status" value="1"/>
</dbReference>
<dbReference type="InterPro" id="IPR005467">
    <property type="entry name" value="His_kinase_dom"/>
</dbReference>
<keyword evidence="7" id="KW-0067">ATP-binding</keyword>
<evidence type="ECO:0000256" key="4">
    <source>
        <dbReference type="ARBA" id="ARBA00022679"/>
    </source>
</evidence>
<evidence type="ECO:0000256" key="6">
    <source>
        <dbReference type="ARBA" id="ARBA00022777"/>
    </source>
</evidence>
<evidence type="ECO:0000256" key="7">
    <source>
        <dbReference type="ARBA" id="ARBA00022840"/>
    </source>
</evidence>
<dbReference type="InterPro" id="IPR050482">
    <property type="entry name" value="Sensor_HK_TwoCompSys"/>
</dbReference>
<dbReference type="Gene3D" id="1.20.5.1930">
    <property type="match status" value="1"/>
</dbReference>
<evidence type="ECO:0000256" key="9">
    <source>
        <dbReference type="SAM" id="MobiDB-lite"/>
    </source>
</evidence>
<keyword evidence="4" id="KW-0808">Transferase</keyword>
<dbReference type="PANTHER" id="PTHR24421:SF10">
    <property type="entry name" value="NITRATE_NITRITE SENSOR PROTEIN NARQ"/>
    <property type="match status" value="1"/>
</dbReference>
<feature type="transmembrane region" description="Helical" evidence="10">
    <location>
        <begin position="90"/>
        <end position="105"/>
    </location>
</feature>
<dbReference type="GO" id="GO:0000155">
    <property type="term" value="F:phosphorelay sensor kinase activity"/>
    <property type="evidence" value="ECO:0007669"/>
    <property type="project" value="InterPro"/>
</dbReference>
<name>A0AB39R8N4_9ACTN</name>
<comment type="catalytic activity">
    <reaction evidence="1">
        <text>ATP + protein L-histidine = ADP + protein N-phospho-L-histidine.</text>
        <dbReference type="EC" id="2.7.13.3"/>
    </reaction>
</comment>
<keyword evidence="8" id="KW-0902">Two-component regulatory system</keyword>
<feature type="region of interest" description="Disordered" evidence="9">
    <location>
        <begin position="325"/>
        <end position="345"/>
    </location>
</feature>
<dbReference type="GO" id="GO:0046983">
    <property type="term" value="F:protein dimerization activity"/>
    <property type="evidence" value="ECO:0007669"/>
    <property type="project" value="InterPro"/>
</dbReference>
<dbReference type="PROSITE" id="PS50109">
    <property type="entry name" value="HIS_KIN"/>
    <property type="match status" value="1"/>
</dbReference>
<reference evidence="12" key="1">
    <citation type="submission" date="2024-07" db="EMBL/GenBank/DDBJ databases">
        <authorList>
            <person name="Yu S.T."/>
        </authorList>
    </citation>
    <scope>NUCLEOTIDE SEQUENCE</scope>
    <source>
        <strain evidence="12">R41</strain>
    </source>
</reference>
<dbReference type="Pfam" id="PF07730">
    <property type="entry name" value="HisKA_3"/>
    <property type="match status" value="1"/>
</dbReference>
<evidence type="ECO:0000256" key="10">
    <source>
        <dbReference type="SAM" id="Phobius"/>
    </source>
</evidence>
<dbReference type="Gene3D" id="3.30.565.10">
    <property type="entry name" value="Histidine kinase-like ATPase, C-terminal domain"/>
    <property type="match status" value="1"/>
</dbReference>
<keyword evidence="5" id="KW-0547">Nucleotide-binding</keyword>
<sequence length="394" mass="41074">MPSFDQVRFRLPRGARADAALAGGVFVLVALAEGQRLSHGGDAMASLIASWLLITAVCGALLFRRRYPVTVGWFTVLATGAYYLLSDIDAPLIMVPIVALYALAAQGRTQAAIAMAAAMVIGVSVGPLAGNSDINGTAVFMLTGWLVAVVALGSVRHSRVAYAEEEARLRATEERLRIARELHDVIGHNISMINVQAGAALHRLKKDPAQAEEALGAIKASSRETLRELRATLGVLRQVDEEAPTAPPPGLARTDELVASAKLAGLLVRIERTGAERSLPAPVDLAAYRIVQESLTNAAKHSGAGRVTIRLAHADGELTLAVEDDGEGAATRPAGSGGGSGITGMKERARALGGELAAGPRPEGGFAVRARLPYEITGEPKWSGVTDDQGPAGG</sequence>
<feature type="transmembrane region" description="Helical" evidence="10">
    <location>
        <begin position="44"/>
        <end position="62"/>
    </location>
</feature>
<dbReference type="Pfam" id="PF23539">
    <property type="entry name" value="DUF7134"/>
    <property type="match status" value="1"/>
</dbReference>
<keyword evidence="10" id="KW-1133">Transmembrane helix</keyword>
<dbReference type="AlphaFoldDB" id="A0AB39R8N4"/>
<evidence type="ECO:0000256" key="3">
    <source>
        <dbReference type="ARBA" id="ARBA00022553"/>
    </source>
</evidence>
<dbReference type="EC" id="2.7.13.3" evidence="2"/>
<evidence type="ECO:0000313" key="12">
    <source>
        <dbReference type="EMBL" id="XDQ51437.1"/>
    </source>
</evidence>
<proteinExistence type="predicted"/>
<evidence type="ECO:0000256" key="5">
    <source>
        <dbReference type="ARBA" id="ARBA00022741"/>
    </source>
</evidence>
<evidence type="ECO:0000256" key="1">
    <source>
        <dbReference type="ARBA" id="ARBA00000085"/>
    </source>
</evidence>
<evidence type="ECO:0000256" key="2">
    <source>
        <dbReference type="ARBA" id="ARBA00012438"/>
    </source>
</evidence>
<accession>A0AB39R8N4</accession>
<feature type="transmembrane region" description="Helical" evidence="10">
    <location>
        <begin position="136"/>
        <end position="155"/>
    </location>
</feature>
<keyword evidence="10" id="KW-0812">Transmembrane</keyword>
<protein>
    <recommendedName>
        <fullName evidence="2">histidine kinase</fullName>
        <ecNumber evidence="2">2.7.13.3</ecNumber>
    </recommendedName>
</protein>
<dbReference type="InterPro" id="IPR011712">
    <property type="entry name" value="Sig_transdc_His_kin_sub3_dim/P"/>
</dbReference>
<keyword evidence="10" id="KW-0472">Membrane</keyword>
<dbReference type="RefSeq" id="WP_369244768.1">
    <property type="nucleotide sequence ID" value="NZ_CP163443.1"/>
</dbReference>
<evidence type="ECO:0000259" key="11">
    <source>
        <dbReference type="PROSITE" id="PS50109"/>
    </source>
</evidence>
<feature type="transmembrane region" description="Helical" evidence="10">
    <location>
        <begin position="112"/>
        <end position="130"/>
    </location>
</feature>
<organism evidence="12">
    <name type="scientific">Streptomyces sp. R41</name>
    <dbReference type="NCBI Taxonomy" id="3238632"/>
    <lineage>
        <taxon>Bacteria</taxon>
        <taxon>Bacillati</taxon>
        <taxon>Actinomycetota</taxon>
        <taxon>Actinomycetes</taxon>
        <taxon>Kitasatosporales</taxon>
        <taxon>Streptomycetaceae</taxon>
        <taxon>Streptomyces</taxon>
    </lineage>
</organism>
<dbReference type="InterPro" id="IPR055558">
    <property type="entry name" value="DUF7134"/>
</dbReference>
<keyword evidence="6 12" id="KW-0418">Kinase</keyword>
<dbReference type="InterPro" id="IPR003594">
    <property type="entry name" value="HATPase_dom"/>
</dbReference>
<gene>
    <name evidence="12" type="ORF">AB5J53_07175</name>
</gene>
<dbReference type="PANTHER" id="PTHR24421">
    <property type="entry name" value="NITRATE/NITRITE SENSOR PROTEIN NARX-RELATED"/>
    <property type="match status" value="1"/>
</dbReference>
<keyword evidence="3" id="KW-0597">Phosphoprotein</keyword>
<dbReference type="SMART" id="SM00387">
    <property type="entry name" value="HATPase_c"/>
    <property type="match status" value="1"/>
</dbReference>
<dbReference type="GO" id="GO:0016020">
    <property type="term" value="C:membrane"/>
    <property type="evidence" value="ECO:0007669"/>
    <property type="project" value="InterPro"/>
</dbReference>
<feature type="domain" description="Histidine kinase" evidence="11">
    <location>
        <begin position="289"/>
        <end position="376"/>
    </location>
</feature>
<dbReference type="InterPro" id="IPR036890">
    <property type="entry name" value="HATPase_C_sf"/>
</dbReference>